<dbReference type="SUPFAM" id="SSF47226">
    <property type="entry name" value="Histidine-containing phosphotransfer domain, HPT domain"/>
    <property type="match status" value="1"/>
</dbReference>
<sequence length="123" mass="13182">MMNEGTTRMQVLDEAIVVWIDDLDLEELVPLFLENRQKDLAALTTAIGEGDYAVVKRLGHNMKGAGSAYGFDHITEIGADLERAAHVGDRGGSARATASLARYLARVEVHMGRPAVALSSASS</sequence>
<dbReference type="InterPro" id="IPR036641">
    <property type="entry name" value="HPT_dom_sf"/>
</dbReference>
<dbReference type="Gene3D" id="1.20.120.160">
    <property type="entry name" value="HPT domain"/>
    <property type="match status" value="1"/>
</dbReference>
<proteinExistence type="predicted"/>
<protein>
    <recommendedName>
        <fullName evidence="2">HPt domain-containing protein</fullName>
    </recommendedName>
</protein>
<gene>
    <name evidence="3" type="ORF">AVDCRST_MAG77-180</name>
</gene>
<name>A0A6J4HA38_9CHLR</name>
<reference evidence="3" key="1">
    <citation type="submission" date="2020-02" db="EMBL/GenBank/DDBJ databases">
        <authorList>
            <person name="Meier V. D."/>
        </authorList>
    </citation>
    <scope>NUCLEOTIDE SEQUENCE</scope>
    <source>
        <strain evidence="3">AVDCRST_MAG77</strain>
    </source>
</reference>
<accession>A0A6J4HA38</accession>
<dbReference type="AlphaFoldDB" id="A0A6J4HA38"/>
<dbReference type="InterPro" id="IPR008207">
    <property type="entry name" value="Sig_transdc_His_kin_Hpt_dom"/>
</dbReference>
<feature type="modified residue" description="Phosphohistidine" evidence="1">
    <location>
        <position position="60"/>
    </location>
</feature>
<feature type="domain" description="HPt" evidence="2">
    <location>
        <begin position="21"/>
        <end position="121"/>
    </location>
</feature>
<evidence type="ECO:0000259" key="2">
    <source>
        <dbReference type="PROSITE" id="PS50894"/>
    </source>
</evidence>
<evidence type="ECO:0000256" key="1">
    <source>
        <dbReference type="PROSITE-ProRule" id="PRU00110"/>
    </source>
</evidence>
<dbReference type="PROSITE" id="PS50894">
    <property type="entry name" value="HPT"/>
    <property type="match status" value="1"/>
</dbReference>
<organism evidence="3">
    <name type="scientific">uncultured Chloroflexota bacterium</name>
    <dbReference type="NCBI Taxonomy" id="166587"/>
    <lineage>
        <taxon>Bacteria</taxon>
        <taxon>Bacillati</taxon>
        <taxon>Chloroflexota</taxon>
        <taxon>environmental samples</taxon>
    </lineage>
</organism>
<dbReference type="Pfam" id="PF01627">
    <property type="entry name" value="Hpt"/>
    <property type="match status" value="1"/>
</dbReference>
<evidence type="ECO:0000313" key="3">
    <source>
        <dbReference type="EMBL" id="CAA9215655.1"/>
    </source>
</evidence>
<dbReference type="EMBL" id="CADCTC010000014">
    <property type="protein sequence ID" value="CAA9215655.1"/>
    <property type="molecule type" value="Genomic_DNA"/>
</dbReference>
<dbReference type="GO" id="GO:0000160">
    <property type="term" value="P:phosphorelay signal transduction system"/>
    <property type="evidence" value="ECO:0007669"/>
    <property type="project" value="InterPro"/>
</dbReference>
<keyword evidence="1" id="KW-0597">Phosphoprotein</keyword>